<feature type="region of interest" description="Disordered" evidence="1">
    <location>
        <begin position="1"/>
        <end position="188"/>
    </location>
</feature>
<evidence type="ECO:0000259" key="2">
    <source>
        <dbReference type="Pfam" id="PF00850"/>
    </source>
</evidence>
<dbReference type="InterPro" id="IPR000286">
    <property type="entry name" value="HDACs"/>
</dbReference>
<keyword evidence="4" id="KW-1185">Reference proteome</keyword>
<feature type="domain" description="Histone deacetylase" evidence="2">
    <location>
        <begin position="301"/>
        <end position="626"/>
    </location>
</feature>
<dbReference type="InterPro" id="IPR023801">
    <property type="entry name" value="His_deacetylse_dom"/>
</dbReference>
<dbReference type="InterPro" id="IPR053244">
    <property type="entry name" value="HDAC_HD_type_1"/>
</dbReference>
<reference evidence="3 4" key="1">
    <citation type="journal article" date="2024" name="IMA Fungus">
        <title>Apiospora arundinis, a panoply of carbohydrate-active enzymes and secondary metabolites.</title>
        <authorList>
            <person name="Sorensen T."/>
            <person name="Petersen C."/>
            <person name="Muurmann A.T."/>
            <person name="Christiansen J.V."/>
            <person name="Brundto M.L."/>
            <person name="Overgaard C.K."/>
            <person name="Boysen A.T."/>
            <person name="Wollenberg R.D."/>
            <person name="Larsen T.O."/>
            <person name="Sorensen J.L."/>
            <person name="Nielsen K.L."/>
            <person name="Sondergaard T.E."/>
        </authorList>
    </citation>
    <scope>NUCLEOTIDE SEQUENCE [LARGE SCALE GENOMIC DNA]</scope>
    <source>
        <strain evidence="3 4">AAU 773</strain>
    </source>
</reference>
<feature type="compositionally biased region" description="Low complexity" evidence="1">
    <location>
        <begin position="949"/>
        <end position="960"/>
    </location>
</feature>
<evidence type="ECO:0000313" key="3">
    <source>
        <dbReference type="EMBL" id="KAK8868573.1"/>
    </source>
</evidence>
<proteinExistence type="predicted"/>
<feature type="region of interest" description="Disordered" evidence="1">
    <location>
        <begin position="631"/>
        <end position="676"/>
    </location>
</feature>
<feature type="region of interest" description="Disordered" evidence="1">
    <location>
        <begin position="709"/>
        <end position="736"/>
    </location>
</feature>
<feature type="compositionally biased region" description="Low complexity" evidence="1">
    <location>
        <begin position="1063"/>
        <end position="1074"/>
    </location>
</feature>
<accession>A0ABR2IUS0</accession>
<feature type="compositionally biased region" description="Polar residues" evidence="1">
    <location>
        <begin position="992"/>
        <end position="1020"/>
    </location>
</feature>
<feature type="region of interest" description="Disordered" evidence="1">
    <location>
        <begin position="1213"/>
        <end position="1296"/>
    </location>
</feature>
<name>A0ABR2IUS0_9PEZI</name>
<feature type="compositionally biased region" description="Basic and acidic residues" evidence="1">
    <location>
        <begin position="633"/>
        <end position="649"/>
    </location>
</feature>
<sequence>MATTPNHRSPAAQLDNAATNKPPRRSDVDAALAQSMQSFSLNSPGPPHAYAKPSPRQTGPLPHPIHPPLPSLDRTNLGVSPIGGRNGSRSPISRSVSNSGTPQSRSGTPTLLRKSSSTSLRSGTPNLLRKSSSTSLRSTNGITPSRAPSRATSRRDSSTSLASPNPRSPMGFGPQTVEEEPRRPKVTESSVAHNYFQSELDMLHNSDSAKPSDTLVILHDSCYGHRFSRPKTTKGNLSTIVERPERLQACALGVALAYVRLGDRHCDGKIQIHPDLDPATLANIPFRIRKTDRAISLSSPIVTNVHGSKWMEELSMLCEAAEAHLAAGNSELKRPNMDRGPGVESPKPFHEGDLYLCKESLAAFEGALGAVCEAVDAVMTSQAKRAFVGVRPPGHHCSAHHPQGFCWLNNVHVGIMHGFMNHGLTHAAIIDIDLHHGDGSQAIAWDHNTRRIKQPKNAAPWKKSSIGYFSLHDINSYPCEAGDIDNIKNASLCIDNAHGQNVWNVHLQEWGSEVEFWRLYQSKYSVLLEKTRNYLRRETERLRAAGQEPKAAIFISAGFDASEWEGAGMQRHTVNVPTEFYARITRDVVKLSAEEGLSVEGRVISALEGGYSDRALCSGVLSHISGLAGSDAKNAKEESPSRMGRDISRRISVFNNSPLSSSPLSRRSTLSSDLDRPEIPGFPYDPSWWSQQELDQLDAAKVPLQPLPDPRIPRQGPLPTYCSPTQSSIGKARDPERVRRTASGYMAAQPVAPRAPTPPPPEVHWPVAALELSKLLIPTNRPVNSVTWEELKADSNRIKRDRQSLPAQGTVVDSAENNGGVRKSLRERRPVKPASPIEVEQPNTNRRRTVSIVQEKASARGIPSHSHSKSRQSNRRLSGASTVLTASDDSQETANVMGPPPYPRPDTSQSIRPESSMSVRTNVTLDVRKSRPTVPRTQSAKDAPKRATKATTTTTTTVKPPARPKSRASKKKTGLESGEPSPALPPDPFAAQSVSSNATPQVATYSQPQAPAHVPSTSPSRAGPDSDDEVSKLTHGVKKITLVTKEMREAREAAKKGQTSGQTTPTTAKPAVKARGSASKLKADTPPVSKPQPKTDAKMQDPLAALPSPTEARKSSSTPQTFGVKTERGISMMDRSDSPDPLTSSLRSPPKEQAQSPQVHYASSNGVRDSIETDPSNQAEGMPLPTTPTIEIHQPTAESKEQTTDLFVQYQPEGSTPQALPQTGPLKWLPPNQAETPKVSKKGHQFTAKSSIPFANSPKKMENSAPFGQHLLNKTPIKVEKKEGDAWEIPETPDCH</sequence>
<dbReference type="Pfam" id="PF00850">
    <property type="entry name" value="Hist_deacetyl"/>
    <property type="match status" value="1"/>
</dbReference>
<organism evidence="3 4">
    <name type="scientific">Apiospora arundinis</name>
    <dbReference type="NCBI Taxonomy" id="335852"/>
    <lineage>
        <taxon>Eukaryota</taxon>
        <taxon>Fungi</taxon>
        <taxon>Dikarya</taxon>
        <taxon>Ascomycota</taxon>
        <taxon>Pezizomycotina</taxon>
        <taxon>Sordariomycetes</taxon>
        <taxon>Xylariomycetidae</taxon>
        <taxon>Amphisphaeriales</taxon>
        <taxon>Apiosporaceae</taxon>
        <taxon>Apiospora</taxon>
    </lineage>
</organism>
<feature type="compositionally biased region" description="Polar residues" evidence="1">
    <location>
        <begin position="1141"/>
        <end position="1179"/>
    </location>
</feature>
<dbReference type="CDD" id="cd09998">
    <property type="entry name" value="HDAC_Hos3"/>
    <property type="match status" value="1"/>
</dbReference>
<protein>
    <submittedName>
        <fullName evidence="3">Histone deacetylase hos3</fullName>
    </submittedName>
</protein>
<feature type="compositionally biased region" description="Basic residues" evidence="1">
    <location>
        <begin position="962"/>
        <end position="972"/>
    </location>
</feature>
<feature type="region of interest" description="Disordered" evidence="1">
    <location>
        <begin position="799"/>
        <end position="1190"/>
    </location>
</feature>
<gene>
    <name evidence="3" type="ORF">PGQ11_007151</name>
</gene>
<feature type="compositionally biased region" description="Low complexity" evidence="1">
    <location>
        <begin position="110"/>
        <end position="151"/>
    </location>
</feature>
<dbReference type="PANTHER" id="PTHR47558:SF1">
    <property type="entry name" value="HISTONE DEACETYLASE HOS3"/>
    <property type="match status" value="1"/>
</dbReference>
<feature type="compositionally biased region" description="Polar residues" evidence="1">
    <location>
        <begin position="906"/>
        <end position="924"/>
    </location>
</feature>
<feature type="compositionally biased region" description="Polar residues" evidence="1">
    <location>
        <begin position="34"/>
        <end position="43"/>
    </location>
</feature>
<feature type="compositionally biased region" description="Polar residues" evidence="1">
    <location>
        <begin position="875"/>
        <end position="894"/>
    </location>
</feature>
<dbReference type="Proteomes" id="UP001390339">
    <property type="component" value="Unassembled WGS sequence"/>
</dbReference>
<dbReference type="PRINTS" id="PR01270">
    <property type="entry name" value="HDASUPER"/>
</dbReference>
<feature type="compositionally biased region" description="Low complexity" evidence="1">
    <location>
        <begin position="87"/>
        <end position="100"/>
    </location>
</feature>
<feature type="compositionally biased region" description="Basic and acidic residues" evidence="1">
    <location>
        <begin position="1045"/>
        <end position="1055"/>
    </location>
</feature>
<dbReference type="PANTHER" id="PTHR47558">
    <property type="entry name" value="HISTONE DEACETYLASE HOS3"/>
    <property type="match status" value="1"/>
</dbReference>
<dbReference type="InterPro" id="IPR037138">
    <property type="entry name" value="His_deacetylse_dom_sf"/>
</dbReference>
<evidence type="ECO:0000313" key="4">
    <source>
        <dbReference type="Proteomes" id="UP001390339"/>
    </source>
</evidence>
<dbReference type="EMBL" id="JAPCWZ010000004">
    <property type="protein sequence ID" value="KAK8868573.1"/>
    <property type="molecule type" value="Genomic_DNA"/>
</dbReference>
<feature type="compositionally biased region" description="Pro residues" evidence="1">
    <location>
        <begin position="61"/>
        <end position="70"/>
    </location>
</feature>
<feature type="compositionally biased region" description="Low complexity" evidence="1">
    <location>
        <begin position="657"/>
        <end position="672"/>
    </location>
</feature>
<dbReference type="Gene3D" id="3.40.800.20">
    <property type="entry name" value="Histone deacetylase domain"/>
    <property type="match status" value="1"/>
</dbReference>
<dbReference type="SUPFAM" id="SSF52768">
    <property type="entry name" value="Arginase/deacetylase"/>
    <property type="match status" value="1"/>
</dbReference>
<comment type="caution">
    <text evidence="3">The sequence shown here is derived from an EMBL/GenBank/DDBJ whole genome shotgun (WGS) entry which is preliminary data.</text>
</comment>
<dbReference type="InterPro" id="IPR023696">
    <property type="entry name" value="Ureohydrolase_dom_sf"/>
</dbReference>
<evidence type="ECO:0000256" key="1">
    <source>
        <dbReference type="SAM" id="MobiDB-lite"/>
    </source>
</evidence>